<sequence>MKKDNIDFLGLTPLEEISKSDYYNHLLIQDTDLFFTKRKSPSIKYITKMVIDFYTTNNSIIKLKKNKILSFDGIKKYTLEFIDNDNKHSTLTREYPLCISASIPINVSNYKLFLIDANIYPLEKRVVKANLQFILCYSLDTSMELTSSKSSTDKIEVSEKDTQDLLTANKEILDIDEEFM</sequence>
<name>A0ACB5R6S7_9CLOT</name>
<reference evidence="1" key="1">
    <citation type="journal article" date="2025" name="Int. J. Syst. Evol. Microbiol.">
        <title>Inconstantimicrobium mannanitabidum sp. nov., a novel member of the family Clostridiaceae isolated from anoxic soil under the treatment of reductive soil disinfestation.</title>
        <authorList>
            <person name="Ueki A."/>
            <person name="Tonouchi A."/>
            <person name="Honma S."/>
            <person name="Kaku N."/>
            <person name="Ueki K."/>
        </authorList>
    </citation>
    <scope>NUCLEOTIDE SEQUENCE</scope>
    <source>
        <strain evidence="1">TW13</strain>
    </source>
</reference>
<accession>A0ACB5R6S7</accession>
<evidence type="ECO:0000313" key="2">
    <source>
        <dbReference type="Proteomes" id="UP001058074"/>
    </source>
</evidence>
<protein>
    <submittedName>
        <fullName evidence="1">Uncharacterized protein</fullName>
    </submittedName>
</protein>
<keyword evidence="2" id="KW-1185">Reference proteome</keyword>
<comment type="caution">
    <text evidence="1">The sequence shown here is derived from an EMBL/GenBank/DDBJ whole genome shotgun (WGS) entry which is preliminary data.</text>
</comment>
<dbReference type="Proteomes" id="UP001058074">
    <property type="component" value="Unassembled WGS sequence"/>
</dbReference>
<dbReference type="EMBL" id="BROD01000001">
    <property type="protein sequence ID" value="GKX64905.1"/>
    <property type="molecule type" value="Genomic_DNA"/>
</dbReference>
<proteinExistence type="predicted"/>
<evidence type="ECO:0000313" key="1">
    <source>
        <dbReference type="EMBL" id="GKX64905.1"/>
    </source>
</evidence>
<gene>
    <name evidence="1" type="ORF">rsdtw13_01630</name>
</gene>
<organism evidence="1 2">
    <name type="scientific">Inconstantimicrobium mannanitabidum</name>
    <dbReference type="NCBI Taxonomy" id="1604901"/>
    <lineage>
        <taxon>Bacteria</taxon>
        <taxon>Bacillati</taxon>
        <taxon>Bacillota</taxon>
        <taxon>Clostridia</taxon>
        <taxon>Eubacteriales</taxon>
        <taxon>Clostridiaceae</taxon>
        <taxon>Inconstantimicrobium</taxon>
    </lineage>
</organism>